<evidence type="ECO:0000256" key="1">
    <source>
        <dbReference type="ARBA" id="ARBA00004123"/>
    </source>
</evidence>
<dbReference type="Proteomes" id="UP000092124">
    <property type="component" value="Unassembled WGS sequence"/>
</dbReference>
<keyword evidence="3" id="KW-0678">Repressor</keyword>
<feature type="non-terminal residue" evidence="9">
    <location>
        <position position="382"/>
    </location>
</feature>
<evidence type="ECO:0000256" key="5">
    <source>
        <dbReference type="ARBA" id="ARBA00023159"/>
    </source>
</evidence>
<proteinExistence type="inferred from homology"/>
<protein>
    <recommendedName>
        <fullName evidence="8">Mediator complex subunit Med12 domain-containing protein</fullName>
    </recommendedName>
</protein>
<dbReference type="GO" id="GO:0016592">
    <property type="term" value="C:mediator complex"/>
    <property type="evidence" value="ECO:0007669"/>
    <property type="project" value="InterPro"/>
</dbReference>
<dbReference type="InterPro" id="IPR021990">
    <property type="entry name" value="Mediator_Med12_LCEWAV"/>
</dbReference>
<dbReference type="GO" id="GO:0045944">
    <property type="term" value="P:positive regulation of transcription by RNA polymerase II"/>
    <property type="evidence" value="ECO:0007669"/>
    <property type="project" value="TreeGrafter"/>
</dbReference>
<dbReference type="OrthoDB" id="20828at2759"/>
<dbReference type="InterPro" id="IPR019035">
    <property type="entry name" value="Mediator_Med12"/>
</dbReference>
<keyword evidence="4" id="KW-0805">Transcription regulation</keyword>
<dbReference type="Pfam" id="PF09497">
    <property type="entry name" value="Med12"/>
    <property type="match status" value="1"/>
</dbReference>
<keyword evidence="6" id="KW-0804">Transcription</keyword>
<name>A0A1A6GXH6_NEOLE</name>
<gene>
    <name evidence="9" type="ORF">A6R68_01407</name>
</gene>
<keyword evidence="5" id="KW-0010">Activator</keyword>
<accession>A0A1A6GXH6</accession>
<feature type="domain" description="Mediator complex subunit Med12" evidence="8">
    <location>
        <begin position="86"/>
        <end position="141"/>
    </location>
</feature>
<evidence type="ECO:0000313" key="9">
    <source>
        <dbReference type="EMBL" id="OBS70052.1"/>
    </source>
</evidence>
<evidence type="ECO:0000313" key="10">
    <source>
        <dbReference type="Proteomes" id="UP000092124"/>
    </source>
</evidence>
<evidence type="ECO:0000259" key="8">
    <source>
        <dbReference type="SMART" id="SM01281"/>
    </source>
</evidence>
<keyword evidence="7" id="KW-0539">Nucleus</keyword>
<dbReference type="PANTHER" id="PTHR46007">
    <property type="entry name" value="MEDIATOR OF RNA POLYMERASE II TRANSCRIPTION SUBUNIT 12"/>
    <property type="match status" value="1"/>
</dbReference>
<organism evidence="9 10">
    <name type="scientific">Neotoma lepida</name>
    <name type="common">Desert woodrat</name>
    <dbReference type="NCBI Taxonomy" id="56216"/>
    <lineage>
        <taxon>Eukaryota</taxon>
        <taxon>Metazoa</taxon>
        <taxon>Chordata</taxon>
        <taxon>Craniata</taxon>
        <taxon>Vertebrata</taxon>
        <taxon>Euteleostomi</taxon>
        <taxon>Mammalia</taxon>
        <taxon>Eutheria</taxon>
        <taxon>Euarchontoglires</taxon>
        <taxon>Glires</taxon>
        <taxon>Rodentia</taxon>
        <taxon>Myomorpha</taxon>
        <taxon>Muroidea</taxon>
        <taxon>Cricetidae</taxon>
        <taxon>Neotominae</taxon>
        <taxon>Neotoma</taxon>
    </lineage>
</organism>
<evidence type="ECO:0000256" key="4">
    <source>
        <dbReference type="ARBA" id="ARBA00023015"/>
    </source>
</evidence>
<evidence type="ECO:0000256" key="3">
    <source>
        <dbReference type="ARBA" id="ARBA00022491"/>
    </source>
</evidence>
<dbReference type="EMBL" id="LZPO01066461">
    <property type="protein sequence ID" value="OBS70052.1"/>
    <property type="molecule type" value="Genomic_DNA"/>
</dbReference>
<dbReference type="InterPro" id="IPR051647">
    <property type="entry name" value="Mediator_comp_sub12"/>
</dbReference>
<dbReference type="PANTHER" id="PTHR46007:SF3">
    <property type="entry name" value="MEDIATOR OF RNA POLYMERASE II TRANSCRIPTION SUBUNIT 12-LIKE PROTEIN"/>
    <property type="match status" value="1"/>
</dbReference>
<dbReference type="AlphaFoldDB" id="A0A1A6GXH6"/>
<evidence type="ECO:0000256" key="2">
    <source>
        <dbReference type="ARBA" id="ARBA00010289"/>
    </source>
</evidence>
<comment type="subcellular location">
    <subcellularLocation>
        <location evidence="1">Nucleus</location>
    </subcellularLocation>
</comment>
<dbReference type="STRING" id="56216.A0A1A6GXH6"/>
<dbReference type="GO" id="GO:0003713">
    <property type="term" value="F:transcription coactivator activity"/>
    <property type="evidence" value="ECO:0007669"/>
    <property type="project" value="TreeGrafter"/>
</dbReference>
<sequence>MGEGPFRILQFGMEATDILSLLRRELYVAVVKFGYNTEQDELTAVNVKQGFNNQPAFTGDEHGSARNIVINPSKIGAYFSSILAEKLKLNTFQDTGKKKPQELPLAKSGVPQVPILSKKEDVFAYLAKYSVPMVRATWLIKMTCAYYSAISEAKIKKRQAPDPNLEWTQISTRYLREQLVKISDFYHMASSTGDGPVPVPPEVEQAMKQWEYNEKLAFHMFQEGMLEKHEYLTWILDVLEKIRPVDDNLLKLLLPLMLQYSDEFVQSAYLSRRLAYFCARRLSLLLSDSPNLLAAHSPHMIIGANNTSIGTPSPGTPGPGMSPMQLAFSDFLSCAQHGPLVYGLSCMLQVRARIYEVEQQIKQRGRAVEVRWSFDKCQESTA</sequence>
<evidence type="ECO:0000256" key="7">
    <source>
        <dbReference type="ARBA" id="ARBA00023242"/>
    </source>
</evidence>
<keyword evidence="10" id="KW-1185">Reference proteome</keyword>
<dbReference type="SMART" id="SM01281">
    <property type="entry name" value="Med12"/>
    <property type="match status" value="1"/>
</dbReference>
<comment type="similarity">
    <text evidence="2">Belongs to the Mediator complex subunit 12 family.</text>
</comment>
<evidence type="ECO:0000256" key="6">
    <source>
        <dbReference type="ARBA" id="ARBA00023163"/>
    </source>
</evidence>
<dbReference type="Pfam" id="PF12145">
    <property type="entry name" value="Med12-LCEWAV"/>
    <property type="match status" value="1"/>
</dbReference>
<reference evidence="9 10" key="1">
    <citation type="submission" date="2016-06" db="EMBL/GenBank/DDBJ databases">
        <title>The Draft Genome Sequence and Annotation of the Desert Woodrat Neotoma lepida.</title>
        <authorList>
            <person name="Campbell M."/>
            <person name="Oakeson K.F."/>
            <person name="Yandell M."/>
            <person name="Halpert J.R."/>
            <person name="Dearing D."/>
        </authorList>
    </citation>
    <scope>NUCLEOTIDE SEQUENCE [LARGE SCALE GENOMIC DNA]</scope>
    <source>
        <strain evidence="9">417</strain>
        <tissue evidence="9">Liver</tissue>
    </source>
</reference>
<comment type="caution">
    <text evidence="9">The sequence shown here is derived from an EMBL/GenBank/DDBJ whole genome shotgun (WGS) entry which is preliminary data.</text>
</comment>